<accession>A0A0A8ZE45</accession>
<sequence length="28" mass="3567">MWLWHVRNWPFLPPFYRLQAMLVCLHVL</sequence>
<proteinExistence type="predicted"/>
<dbReference type="EMBL" id="GBRH01260241">
    <property type="protein sequence ID" value="JAD37654.1"/>
    <property type="molecule type" value="Transcribed_RNA"/>
</dbReference>
<protein>
    <submittedName>
        <fullName evidence="1">Uncharacterized protein</fullName>
    </submittedName>
</protein>
<organism evidence="1">
    <name type="scientific">Arundo donax</name>
    <name type="common">Giant reed</name>
    <name type="synonym">Donax arundinaceus</name>
    <dbReference type="NCBI Taxonomy" id="35708"/>
    <lineage>
        <taxon>Eukaryota</taxon>
        <taxon>Viridiplantae</taxon>
        <taxon>Streptophyta</taxon>
        <taxon>Embryophyta</taxon>
        <taxon>Tracheophyta</taxon>
        <taxon>Spermatophyta</taxon>
        <taxon>Magnoliopsida</taxon>
        <taxon>Liliopsida</taxon>
        <taxon>Poales</taxon>
        <taxon>Poaceae</taxon>
        <taxon>PACMAD clade</taxon>
        <taxon>Arundinoideae</taxon>
        <taxon>Arundineae</taxon>
        <taxon>Arundo</taxon>
    </lineage>
</organism>
<evidence type="ECO:0000313" key="1">
    <source>
        <dbReference type="EMBL" id="JAD37654.1"/>
    </source>
</evidence>
<reference evidence="1" key="2">
    <citation type="journal article" date="2015" name="Data Brief">
        <title>Shoot transcriptome of the giant reed, Arundo donax.</title>
        <authorList>
            <person name="Barrero R.A."/>
            <person name="Guerrero F.D."/>
            <person name="Moolhuijzen P."/>
            <person name="Goolsby J.A."/>
            <person name="Tidwell J."/>
            <person name="Bellgard S.E."/>
            <person name="Bellgard M.I."/>
        </authorList>
    </citation>
    <scope>NUCLEOTIDE SEQUENCE</scope>
    <source>
        <tissue evidence="1">Shoot tissue taken approximately 20 cm above the soil surface</tissue>
    </source>
</reference>
<dbReference type="AlphaFoldDB" id="A0A0A8ZE45"/>
<name>A0A0A8ZE45_ARUDO</name>
<reference evidence="1" key="1">
    <citation type="submission" date="2014-09" db="EMBL/GenBank/DDBJ databases">
        <authorList>
            <person name="Magalhaes I.L.F."/>
            <person name="Oliveira U."/>
            <person name="Santos F.R."/>
            <person name="Vidigal T.H.D.A."/>
            <person name="Brescovit A.D."/>
            <person name="Santos A.J."/>
        </authorList>
    </citation>
    <scope>NUCLEOTIDE SEQUENCE</scope>
    <source>
        <tissue evidence="1">Shoot tissue taken approximately 20 cm above the soil surface</tissue>
    </source>
</reference>